<dbReference type="InterPro" id="IPR000835">
    <property type="entry name" value="HTH_MarR-typ"/>
</dbReference>
<evidence type="ECO:0000313" key="5">
    <source>
        <dbReference type="EMBL" id="PSV98320.1"/>
    </source>
</evidence>
<sequence length="141" mass="16228">MVNANATNLFDLMQLYRHEMKKAVGAKELNLNAMHILCMRFILETEHCTAKAIEQGLDRDKSQVSLIIKDMVKKGWVELLPNPQDKRSRLIEVSSLGDNLLEKVAIEESFIGEKMKQRLSTEEIELFNKVVLIMKSNLNNR</sequence>
<evidence type="ECO:0000256" key="1">
    <source>
        <dbReference type="ARBA" id="ARBA00023015"/>
    </source>
</evidence>
<proteinExistence type="predicted"/>
<dbReference type="PROSITE" id="PS50995">
    <property type="entry name" value="HTH_MARR_2"/>
    <property type="match status" value="1"/>
</dbReference>
<reference evidence="5 6" key="1">
    <citation type="submission" date="2018-01" db="EMBL/GenBank/DDBJ databases">
        <title>Whole genome sequencing of Histamine producing bacteria.</title>
        <authorList>
            <person name="Butler K."/>
        </authorList>
    </citation>
    <scope>NUCLEOTIDE SEQUENCE [LARGE SCALE GENOMIC DNA]</scope>
    <source>
        <strain evidence="5 6">NCIMB 13481</strain>
    </source>
</reference>
<evidence type="ECO:0000313" key="6">
    <source>
        <dbReference type="Proteomes" id="UP000241954"/>
    </source>
</evidence>
<keyword evidence="3" id="KW-0804">Transcription</keyword>
<dbReference type="SMART" id="SM00347">
    <property type="entry name" value="HTH_MARR"/>
    <property type="match status" value="1"/>
</dbReference>
<dbReference type="PROSITE" id="PS01117">
    <property type="entry name" value="HTH_MARR_1"/>
    <property type="match status" value="1"/>
</dbReference>
<dbReference type="RefSeq" id="WP_107237016.1">
    <property type="nucleotide sequence ID" value="NZ_PYLW01000004.1"/>
</dbReference>
<name>A0A2T3MNJ0_9GAMM</name>
<dbReference type="Proteomes" id="UP000241954">
    <property type="component" value="Unassembled WGS sequence"/>
</dbReference>
<dbReference type="InterPro" id="IPR039422">
    <property type="entry name" value="MarR/SlyA-like"/>
</dbReference>
<dbReference type="SUPFAM" id="SSF46785">
    <property type="entry name" value="Winged helix' DNA-binding domain"/>
    <property type="match status" value="1"/>
</dbReference>
<dbReference type="GO" id="GO:0003700">
    <property type="term" value="F:DNA-binding transcription factor activity"/>
    <property type="evidence" value="ECO:0007669"/>
    <property type="project" value="InterPro"/>
</dbReference>
<evidence type="ECO:0000256" key="2">
    <source>
        <dbReference type="ARBA" id="ARBA00023125"/>
    </source>
</evidence>
<dbReference type="GO" id="GO:0006950">
    <property type="term" value="P:response to stress"/>
    <property type="evidence" value="ECO:0007669"/>
    <property type="project" value="TreeGrafter"/>
</dbReference>
<dbReference type="EMBL" id="PYLW01000004">
    <property type="protein sequence ID" value="PSV98320.1"/>
    <property type="molecule type" value="Genomic_DNA"/>
</dbReference>
<comment type="caution">
    <text evidence="5">The sequence shown here is derived from an EMBL/GenBank/DDBJ whole genome shotgun (WGS) entry which is preliminary data.</text>
</comment>
<keyword evidence="1" id="KW-0805">Transcription regulation</keyword>
<dbReference type="Pfam" id="PF12802">
    <property type="entry name" value="MarR_2"/>
    <property type="match status" value="1"/>
</dbReference>
<accession>A0A2T3MNJ0</accession>
<evidence type="ECO:0000256" key="3">
    <source>
        <dbReference type="ARBA" id="ARBA00023163"/>
    </source>
</evidence>
<evidence type="ECO:0000259" key="4">
    <source>
        <dbReference type="PROSITE" id="PS50995"/>
    </source>
</evidence>
<dbReference type="PANTHER" id="PTHR33164">
    <property type="entry name" value="TRANSCRIPTIONAL REGULATOR, MARR FAMILY"/>
    <property type="match status" value="1"/>
</dbReference>
<protein>
    <submittedName>
        <fullName evidence="5">Transcription regulator</fullName>
    </submittedName>
</protein>
<gene>
    <name evidence="5" type="ORF">C9I88_06555</name>
</gene>
<dbReference type="Gene3D" id="1.10.10.10">
    <property type="entry name" value="Winged helix-like DNA-binding domain superfamily/Winged helix DNA-binding domain"/>
    <property type="match status" value="1"/>
</dbReference>
<dbReference type="InterPro" id="IPR036390">
    <property type="entry name" value="WH_DNA-bd_sf"/>
</dbReference>
<dbReference type="AlphaFoldDB" id="A0A2T3MNJ0"/>
<dbReference type="InterPro" id="IPR036388">
    <property type="entry name" value="WH-like_DNA-bd_sf"/>
</dbReference>
<dbReference type="GO" id="GO:0003677">
    <property type="term" value="F:DNA binding"/>
    <property type="evidence" value="ECO:0007669"/>
    <property type="project" value="UniProtKB-KW"/>
</dbReference>
<dbReference type="InterPro" id="IPR023187">
    <property type="entry name" value="Tscrpt_reg_MarR-type_CS"/>
</dbReference>
<feature type="domain" description="HTH marR-type" evidence="4">
    <location>
        <begin position="5"/>
        <end position="136"/>
    </location>
</feature>
<dbReference type="PANTHER" id="PTHR33164:SF99">
    <property type="entry name" value="MARR FAMILY REGULATORY PROTEIN"/>
    <property type="match status" value="1"/>
</dbReference>
<organism evidence="5 6">
    <name type="scientific">Photobacterium iliopiscarium</name>
    <dbReference type="NCBI Taxonomy" id="56192"/>
    <lineage>
        <taxon>Bacteria</taxon>
        <taxon>Pseudomonadati</taxon>
        <taxon>Pseudomonadota</taxon>
        <taxon>Gammaproteobacteria</taxon>
        <taxon>Vibrionales</taxon>
        <taxon>Vibrionaceae</taxon>
        <taxon>Photobacterium</taxon>
    </lineage>
</organism>
<keyword evidence="2" id="KW-0238">DNA-binding</keyword>